<evidence type="ECO:0000259" key="2">
    <source>
        <dbReference type="Pfam" id="PF07940"/>
    </source>
</evidence>
<dbReference type="Pfam" id="PF07940">
    <property type="entry name" value="Hepar_II_III_C"/>
    <property type="match status" value="1"/>
</dbReference>
<dbReference type="EMBL" id="OCTN01000009">
    <property type="protein sequence ID" value="SOH95252.1"/>
    <property type="molecule type" value="Genomic_DNA"/>
</dbReference>
<feature type="domain" description="Heparinase II/III-like C-terminal" evidence="2">
    <location>
        <begin position="489"/>
        <end position="660"/>
    </location>
</feature>
<evidence type="ECO:0000256" key="1">
    <source>
        <dbReference type="ARBA" id="ARBA00004196"/>
    </source>
</evidence>
<dbReference type="RefSeq" id="WP_097931592.1">
    <property type="nucleotide sequence ID" value="NZ_OCTN01000009.1"/>
</dbReference>
<evidence type="ECO:0000259" key="3">
    <source>
        <dbReference type="Pfam" id="PF16332"/>
    </source>
</evidence>
<sequence length="786" mass="89017">MPGHATPLLDEPKTGRLTIQYGPDAQSDITENPPRFTWLPVIEDEAKYVLRISQDPGYDDAATTYYTQIPLNFFTPDATIPAGVHHWSYAVCDPKSGAATTAWSQTRTFTIADDLPETPLPSRTDRFANTTRAHPRLWLTPDRLDGFRKDVKADPDHCTWATFYDKSVLPWMDRDIIPEPAGYPNHQRVAPIWRQTYIDCQELMYAIRHLAVGGQVTQDQAMLDRAKEWLLSAADWNPTGTTSRSYTDEWAFRVNLALAWGYDWLYDQMDEDERTRVRTALLARTRETADHIIKHANIHLFPFDSHAVRAVSAVLIPAAIALLDDEPEAAEWLHYSVEFLYTVYTPWGDKQGGWAEGPHYWMTGMAYLIDAANLLKGYSGLDLYQRPFFQKTGDMPLFTKSPDTRRATFGDDSTMGDLPAVKIGYNLRQYAGVTGNGAYQWYYDEIKRTNPGTEMAFYNWGWWDFNFDELVYRTDFPIIEAQPPADDDKLRWFQGIGWVAIQQQMQDPDNHIQFVMKSSPFGSISHSHGDQNAFCLAAFGEDLAIQSGHYVAFNSTMHQNWRRQTISKNAILIDGKGQYAGKDKARAMTSTGKIEIAEDRDDHIFIRGDATAAYRTLSPEITSVTREVYFVHDSYFVIVDAIDAETPVSVDWLFHANAPMTLGDTTFRYSGQKAGFYGQVLWSEAGNPLITQETGFAGVNPAEIEGLPVSTCLKATYPKAIRHRIATLIVPYPLSAPRRVFSFLDDQGYDCDLYFTDADDRSFKVVVPKTFDVGTSPTTTPKKETK</sequence>
<dbReference type="InterPro" id="IPR013783">
    <property type="entry name" value="Ig-like_fold"/>
</dbReference>
<evidence type="ECO:0000313" key="5">
    <source>
        <dbReference type="Proteomes" id="UP000220034"/>
    </source>
</evidence>
<dbReference type="GO" id="GO:0016829">
    <property type="term" value="F:lyase activity"/>
    <property type="evidence" value="ECO:0007669"/>
    <property type="project" value="InterPro"/>
</dbReference>
<dbReference type="Gene3D" id="2.70.98.70">
    <property type="match status" value="1"/>
</dbReference>
<dbReference type="GO" id="GO:0030313">
    <property type="term" value="C:cell envelope"/>
    <property type="evidence" value="ECO:0007669"/>
    <property type="project" value="UniProtKB-SubCell"/>
</dbReference>
<organism evidence="4 5">
    <name type="scientific">Pontivivens marinum</name>
    <dbReference type="NCBI Taxonomy" id="1690039"/>
    <lineage>
        <taxon>Bacteria</taxon>
        <taxon>Pseudomonadati</taxon>
        <taxon>Pseudomonadota</taxon>
        <taxon>Alphaproteobacteria</taxon>
        <taxon>Rhodobacterales</taxon>
        <taxon>Paracoccaceae</taxon>
        <taxon>Pontivivens</taxon>
    </lineage>
</organism>
<dbReference type="InterPro" id="IPR012364">
    <property type="entry name" value="Oligosacch_lyase"/>
</dbReference>
<protein>
    <submittedName>
        <fullName evidence="4">Heparinase II/III-like protein</fullName>
    </submittedName>
</protein>
<dbReference type="PANTHER" id="PTHR38045:SF1">
    <property type="entry name" value="HEPARINASE II_III-LIKE PROTEIN"/>
    <property type="match status" value="1"/>
</dbReference>
<comment type="subcellular location">
    <subcellularLocation>
        <location evidence="1">Cell envelope</location>
    </subcellularLocation>
</comment>
<dbReference type="Proteomes" id="UP000220034">
    <property type="component" value="Unassembled WGS sequence"/>
</dbReference>
<reference evidence="5" key="1">
    <citation type="submission" date="2017-09" db="EMBL/GenBank/DDBJ databases">
        <authorList>
            <person name="Varghese N."/>
            <person name="Submissions S."/>
        </authorList>
    </citation>
    <scope>NUCLEOTIDE SEQUENCE [LARGE SCALE GENOMIC DNA]</scope>
    <source>
        <strain evidence="5">C7</strain>
    </source>
</reference>
<dbReference type="AlphaFoldDB" id="A0A2C9CVF7"/>
<gene>
    <name evidence="4" type="ORF">SAMN06273572_10911</name>
</gene>
<proteinExistence type="predicted"/>
<dbReference type="OrthoDB" id="9772435at2"/>
<accession>A0A2C9CVF7</accession>
<dbReference type="InterPro" id="IPR032518">
    <property type="entry name" value="HepII_N"/>
</dbReference>
<evidence type="ECO:0000313" key="4">
    <source>
        <dbReference type="EMBL" id="SOH95252.1"/>
    </source>
</evidence>
<dbReference type="InterPro" id="IPR008929">
    <property type="entry name" value="Chondroitin_lyas"/>
</dbReference>
<name>A0A2C9CVF7_9RHOB</name>
<dbReference type="PANTHER" id="PTHR38045">
    <property type="entry name" value="CHROMOSOME 1, WHOLE GENOME SHOTGUN SEQUENCE"/>
    <property type="match status" value="1"/>
</dbReference>
<dbReference type="Pfam" id="PF16332">
    <property type="entry name" value="DUF4962"/>
    <property type="match status" value="1"/>
</dbReference>
<feature type="domain" description="Heparinase II N-terminal" evidence="3">
    <location>
        <begin position="43"/>
        <end position="451"/>
    </location>
</feature>
<keyword evidence="5" id="KW-1185">Reference proteome</keyword>
<dbReference type="InterPro" id="IPR012480">
    <property type="entry name" value="Hepar_II_III_C"/>
</dbReference>
<dbReference type="Gene3D" id="1.50.10.100">
    <property type="entry name" value="Chondroitin AC/alginate lyase"/>
    <property type="match status" value="1"/>
</dbReference>
<dbReference type="PIRSF" id="PIRSF034409">
    <property type="entry name" value="Oligosach_lyase"/>
    <property type="match status" value="1"/>
</dbReference>
<dbReference type="SUPFAM" id="SSF48230">
    <property type="entry name" value="Chondroitin AC/alginate lyase"/>
    <property type="match status" value="1"/>
</dbReference>
<dbReference type="Gene3D" id="2.60.40.10">
    <property type="entry name" value="Immunoglobulins"/>
    <property type="match status" value="1"/>
</dbReference>